<evidence type="ECO:0000256" key="2">
    <source>
        <dbReference type="ARBA" id="ARBA00022448"/>
    </source>
</evidence>
<evidence type="ECO:0000259" key="9">
    <source>
        <dbReference type="PROSITE" id="PS50850"/>
    </source>
</evidence>
<dbReference type="InterPro" id="IPR036259">
    <property type="entry name" value="MFS_trans_sf"/>
</dbReference>
<name>A0A0W0YL29_9GAMM</name>
<feature type="transmembrane region" description="Helical" evidence="8">
    <location>
        <begin position="277"/>
        <end position="301"/>
    </location>
</feature>
<keyword evidence="3" id="KW-1003">Cell membrane</keyword>
<feature type="transmembrane region" description="Helical" evidence="8">
    <location>
        <begin position="435"/>
        <end position="455"/>
    </location>
</feature>
<dbReference type="InterPro" id="IPR005828">
    <property type="entry name" value="MFS_sugar_transport-like"/>
</dbReference>
<protein>
    <submittedName>
        <fullName evidence="10">Proline/glycine betaine transporter-like protein</fullName>
    </submittedName>
</protein>
<evidence type="ECO:0000256" key="8">
    <source>
        <dbReference type="SAM" id="Phobius"/>
    </source>
</evidence>
<keyword evidence="5" id="KW-0769">Symport</keyword>
<evidence type="ECO:0000313" key="11">
    <source>
        <dbReference type="Proteomes" id="UP000054600"/>
    </source>
</evidence>
<dbReference type="PANTHER" id="PTHR43528">
    <property type="entry name" value="ALPHA-KETOGLUTARATE PERMEASE"/>
    <property type="match status" value="1"/>
</dbReference>
<feature type="transmembrane region" description="Helical" evidence="8">
    <location>
        <begin position="65"/>
        <end position="86"/>
    </location>
</feature>
<reference evidence="10 11" key="1">
    <citation type="submission" date="2015-11" db="EMBL/GenBank/DDBJ databases">
        <title>Genomic analysis of 38 Legionella species identifies large and diverse effector repertoires.</title>
        <authorList>
            <person name="Burstein D."/>
            <person name="Amaro F."/>
            <person name="Zusman T."/>
            <person name="Lifshitz Z."/>
            <person name="Cohen O."/>
            <person name="Gilbert J.A."/>
            <person name="Pupko T."/>
            <person name="Shuman H.A."/>
            <person name="Segal G."/>
        </authorList>
    </citation>
    <scope>NUCLEOTIDE SEQUENCE [LARGE SCALE GENOMIC DNA]</scope>
    <source>
        <strain evidence="10 11">ATCC 49655</strain>
    </source>
</reference>
<dbReference type="SUPFAM" id="SSF103473">
    <property type="entry name" value="MFS general substrate transporter"/>
    <property type="match status" value="1"/>
</dbReference>
<evidence type="ECO:0000256" key="7">
    <source>
        <dbReference type="ARBA" id="ARBA00023136"/>
    </source>
</evidence>
<dbReference type="PANTHER" id="PTHR43528:SF1">
    <property type="entry name" value="ALPHA-KETOGLUTARATE PERMEASE"/>
    <property type="match status" value="1"/>
</dbReference>
<evidence type="ECO:0000256" key="4">
    <source>
        <dbReference type="ARBA" id="ARBA00022692"/>
    </source>
</evidence>
<sequence length="471" mass="51567">MAPCRFQEILRAKRRAQDDVDWRMAEETVACNRATIFVILKNYSLASYTISPDSKTVFKKMNRKALLVVVALVFLEWLDFSLYLYLAKSVFSHEFFPPSHYSLLLSFALFAAAFLARPLGGWFFGRSADSYGRRAPLIFSAATMGTATIGIALLPGYSTIGLAATWGLLLLRIAQGLALGGEMNNSAMFLVEHHANKPLIAGSYVAASGAAGMFVGGATAAILQSMHSDWLWRVVFVAVGLLSLRVCSLRKKLQESPEFTANRTPVRDILREEWPGIINIALVGTFVSVTVYICNAFWVSYTIDLKFWSPAHCAWAGSIAQLLSALLALPIARKVSAAKATFLLHGSMMAAFFGAPLLFLFTAYAVIPGVLLGLALYILSNALLCSALYYFLYLQLPAKYRCRGVSTVWALSASIGAVSLPLAEQANLHQMVWLAPLWVSCVALMSFILLSRGFLRAWKAQTPSGVQNVIT</sequence>
<feature type="transmembrane region" description="Helical" evidence="8">
    <location>
        <begin position="341"/>
        <end position="364"/>
    </location>
</feature>
<dbReference type="eggNOG" id="COG0477">
    <property type="taxonomic scope" value="Bacteria"/>
</dbReference>
<dbReference type="GO" id="GO:0015293">
    <property type="term" value="F:symporter activity"/>
    <property type="evidence" value="ECO:0007669"/>
    <property type="project" value="UniProtKB-KW"/>
</dbReference>
<keyword evidence="6 8" id="KW-1133">Transmembrane helix</keyword>
<feature type="domain" description="Major facilitator superfamily (MFS) profile" evidence="9">
    <location>
        <begin position="65"/>
        <end position="471"/>
    </location>
</feature>
<dbReference type="PATRIC" id="fig|1122169.6.peg.2736"/>
<evidence type="ECO:0000256" key="6">
    <source>
        <dbReference type="ARBA" id="ARBA00022989"/>
    </source>
</evidence>
<feature type="transmembrane region" description="Helical" evidence="8">
    <location>
        <begin position="404"/>
        <end position="423"/>
    </location>
</feature>
<evidence type="ECO:0000313" key="10">
    <source>
        <dbReference type="EMBL" id="KTD57543.1"/>
    </source>
</evidence>
<keyword evidence="7 8" id="KW-0472">Membrane</keyword>
<dbReference type="AlphaFoldDB" id="A0A0W0YL29"/>
<feature type="transmembrane region" description="Helical" evidence="8">
    <location>
        <begin position="201"/>
        <end position="224"/>
    </location>
</feature>
<organism evidence="10 11">
    <name type="scientific">Legionella shakespearei DSM 23087</name>
    <dbReference type="NCBI Taxonomy" id="1122169"/>
    <lineage>
        <taxon>Bacteria</taxon>
        <taxon>Pseudomonadati</taxon>
        <taxon>Pseudomonadota</taxon>
        <taxon>Gammaproteobacteria</taxon>
        <taxon>Legionellales</taxon>
        <taxon>Legionellaceae</taxon>
        <taxon>Legionella</taxon>
    </lineage>
</organism>
<feature type="transmembrane region" description="Helical" evidence="8">
    <location>
        <begin position="137"/>
        <end position="154"/>
    </location>
</feature>
<feature type="transmembrane region" description="Helical" evidence="8">
    <location>
        <begin position="98"/>
        <end position="116"/>
    </location>
</feature>
<dbReference type="Pfam" id="PF00083">
    <property type="entry name" value="Sugar_tr"/>
    <property type="match status" value="1"/>
</dbReference>
<dbReference type="GO" id="GO:0005886">
    <property type="term" value="C:plasma membrane"/>
    <property type="evidence" value="ECO:0007669"/>
    <property type="project" value="UniProtKB-SubCell"/>
</dbReference>
<comment type="caution">
    <text evidence="10">The sequence shown here is derived from an EMBL/GenBank/DDBJ whole genome shotgun (WGS) entry which is preliminary data.</text>
</comment>
<dbReference type="Gene3D" id="1.20.1250.20">
    <property type="entry name" value="MFS general substrate transporter like domains"/>
    <property type="match status" value="1"/>
</dbReference>
<dbReference type="Proteomes" id="UP000054600">
    <property type="component" value="Unassembled WGS sequence"/>
</dbReference>
<dbReference type="PROSITE" id="PS50850">
    <property type="entry name" value="MFS"/>
    <property type="match status" value="1"/>
</dbReference>
<dbReference type="EMBL" id="LNYW01000066">
    <property type="protein sequence ID" value="KTD57543.1"/>
    <property type="molecule type" value="Genomic_DNA"/>
</dbReference>
<evidence type="ECO:0000256" key="1">
    <source>
        <dbReference type="ARBA" id="ARBA00004651"/>
    </source>
</evidence>
<keyword evidence="2" id="KW-0813">Transport</keyword>
<accession>A0A0W0YL29</accession>
<evidence type="ECO:0000256" key="5">
    <source>
        <dbReference type="ARBA" id="ARBA00022847"/>
    </source>
</evidence>
<dbReference type="STRING" id="1122169.Lsha_2384"/>
<feature type="transmembrane region" description="Helical" evidence="8">
    <location>
        <begin position="370"/>
        <end position="392"/>
    </location>
</feature>
<feature type="transmembrane region" description="Helical" evidence="8">
    <location>
        <begin position="230"/>
        <end position="247"/>
    </location>
</feature>
<feature type="transmembrane region" description="Helical" evidence="8">
    <location>
        <begin position="160"/>
        <end position="180"/>
    </location>
</feature>
<proteinExistence type="predicted"/>
<gene>
    <name evidence="10" type="primary">tphB</name>
    <name evidence="10" type="ORF">Lsha_2384</name>
</gene>
<feature type="transmembrane region" description="Helical" evidence="8">
    <location>
        <begin position="307"/>
        <end position="329"/>
    </location>
</feature>
<dbReference type="InterPro" id="IPR020846">
    <property type="entry name" value="MFS_dom"/>
</dbReference>
<evidence type="ECO:0000256" key="3">
    <source>
        <dbReference type="ARBA" id="ARBA00022475"/>
    </source>
</evidence>
<keyword evidence="4 8" id="KW-0812">Transmembrane</keyword>
<comment type="subcellular location">
    <subcellularLocation>
        <location evidence="1">Cell membrane</location>
        <topology evidence="1">Multi-pass membrane protein</topology>
    </subcellularLocation>
</comment>
<dbReference type="InterPro" id="IPR051084">
    <property type="entry name" value="H+-coupled_symporters"/>
</dbReference>
<keyword evidence="11" id="KW-1185">Reference proteome</keyword>